<reference evidence="8" key="1">
    <citation type="submission" date="2021-02" db="EMBL/GenBank/DDBJ databases">
        <authorList>
            <person name="Dougan E. K."/>
            <person name="Rhodes N."/>
            <person name="Thang M."/>
            <person name="Chan C."/>
        </authorList>
    </citation>
    <scope>NUCLEOTIDE SEQUENCE</scope>
</reference>
<dbReference type="InterPro" id="IPR036855">
    <property type="entry name" value="Znf_CCCH_sf"/>
</dbReference>
<evidence type="ECO:0000256" key="4">
    <source>
        <dbReference type="ARBA" id="ARBA00022833"/>
    </source>
</evidence>
<feature type="region of interest" description="Disordered" evidence="6">
    <location>
        <begin position="213"/>
        <end position="233"/>
    </location>
</feature>
<dbReference type="InterPro" id="IPR000571">
    <property type="entry name" value="Znf_CCCH"/>
</dbReference>
<sequence>MKLVLLVKQGLVAPGGGKGPRFKPMQPKSIFHGTVLCKFFEKGKCSRGSACNFAHGRGQLREKPNLAKTKWCSVFMETWSCSAGEACPYAHHGVEEKRKHRGRLERGVSDGSDAGDIAEDASLASSSSLPAQAAPADAGTASTASAASAACCAPSESCADAAAAQKRDPDAGEDSRHADAMNEESDESGTAQESDGSDVSLDLVMAVRNTFLHFGQQPEKSGSGLRRPASWSC</sequence>
<dbReference type="AlphaFoldDB" id="A0A812V052"/>
<evidence type="ECO:0000256" key="1">
    <source>
        <dbReference type="ARBA" id="ARBA00022723"/>
    </source>
</evidence>
<feature type="region of interest" description="Disordered" evidence="6">
    <location>
        <begin position="163"/>
        <end position="200"/>
    </location>
</feature>
<evidence type="ECO:0000313" key="8">
    <source>
        <dbReference type="EMBL" id="CAE7609995.1"/>
    </source>
</evidence>
<feature type="compositionally biased region" description="Basic and acidic residues" evidence="6">
    <location>
        <begin position="165"/>
        <end position="180"/>
    </location>
</feature>
<gene>
    <name evidence="8" type="primary">ZFP36L1</name>
    <name evidence="8" type="ORF">SNAT2548_LOCUS34675</name>
</gene>
<evidence type="ECO:0000259" key="7">
    <source>
        <dbReference type="PROSITE" id="PS50103"/>
    </source>
</evidence>
<dbReference type="Proteomes" id="UP000604046">
    <property type="component" value="Unassembled WGS sequence"/>
</dbReference>
<dbReference type="GO" id="GO:0003729">
    <property type="term" value="F:mRNA binding"/>
    <property type="evidence" value="ECO:0007669"/>
    <property type="project" value="InterPro"/>
</dbReference>
<evidence type="ECO:0000256" key="6">
    <source>
        <dbReference type="SAM" id="MobiDB-lite"/>
    </source>
</evidence>
<keyword evidence="9" id="KW-1185">Reference proteome</keyword>
<feature type="zinc finger region" description="C3H1-type" evidence="5">
    <location>
        <begin position="31"/>
        <end position="58"/>
    </location>
</feature>
<organism evidence="8 9">
    <name type="scientific">Symbiodinium natans</name>
    <dbReference type="NCBI Taxonomy" id="878477"/>
    <lineage>
        <taxon>Eukaryota</taxon>
        <taxon>Sar</taxon>
        <taxon>Alveolata</taxon>
        <taxon>Dinophyceae</taxon>
        <taxon>Suessiales</taxon>
        <taxon>Symbiodiniaceae</taxon>
        <taxon>Symbiodinium</taxon>
    </lineage>
</organism>
<dbReference type="OrthoDB" id="430231at2759"/>
<proteinExistence type="predicted"/>
<dbReference type="Gene3D" id="4.10.1000.10">
    <property type="entry name" value="Zinc finger, CCCH-type"/>
    <property type="match status" value="2"/>
</dbReference>
<evidence type="ECO:0000313" key="9">
    <source>
        <dbReference type="Proteomes" id="UP000604046"/>
    </source>
</evidence>
<name>A0A812V052_9DINO</name>
<feature type="region of interest" description="Disordered" evidence="6">
    <location>
        <begin position="93"/>
        <end position="117"/>
    </location>
</feature>
<dbReference type="PANTHER" id="PTHR12547">
    <property type="entry name" value="CCCH ZINC FINGER/TIS11-RELATED"/>
    <property type="match status" value="1"/>
</dbReference>
<evidence type="ECO:0000256" key="2">
    <source>
        <dbReference type="ARBA" id="ARBA00022737"/>
    </source>
</evidence>
<dbReference type="GO" id="GO:0008270">
    <property type="term" value="F:zinc ion binding"/>
    <property type="evidence" value="ECO:0007669"/>
    <property type="project" value="UniProtKB-KW"/>
</dbReference>
<dbReference type="InterPro" id="IPR045877">
    <property type="entry name" value="ZFP36-like"/>
</dbReference>
<dbReference type="EMBL" id="CAJNDS010002823">
    <property type="protein sequence ID" value="CAE7609995.1"/>
    <property type="molecule type" value="Genomic_DNA"/>
</dbReference>
<accession>A0A812V052</accession>
<evidence type="ECO:0000256" key="3">
    <source>
        <dbReference type="ARBA" id="ARBA00022771"/>
    </source>
</evidence>
<protein>
    <submittedName>
        <fullName evidence="8">ZFP36L1 protein</fullName>
    </submittedName>
</protein>
<keyword evidence="1 5" id="KW-0479">Metal-binding</keyword>
<dbReference type="PROSITE" id="PS50103">
    <property type="entry name" value="ZF_C3H1"/>
    <property type="match status" value="1"/>
</dbReference>
<keyword evidence="2" id="KW-0677">Repeat</keyword>
<dbReference type="SUPFAM" id="SSF90229">
    <property type="entry name" value="CCCH zinc finger"/>
    <property type="match status" value="2"/>
</dbReference>
<keyword evidence="3 5" id="KW-0863">Zinc-finger</keyword>
<comment type="caution">
    <text evidence="8">The sequence shown here is derived from an EMBL/GenBank/DDBJ whole genome shotgun (WGS) entry which is preliminary data.</text>
</comment>
<keyword evidence="4 5" id="KW-0862">Zinc</keyword>
<dbReference type="PANTHER" id="PTHR12547:SF18">
    <property type="entry name" value="PROTEIN TIS11"/>
    <property type="match status" value="1"/>
</dbReference>
<feature type="domain" description="C3H1-type" evidence="7">
    <location>
        <begin position="31"/>
        <end position="58"/>
    </location>
</feature>
<dbReference type="SMART" id="SM00356">
    <property type="entry name" value="ZnF_C3H1"/>
    <property type="match status" value="2"/>
</dbReference>
<dbReference type="Pfam" id="PF00642">
    <property type="entry name" value="zf-CCCH"/>
    <property type="match status" value="1"/>
</dbReference>
<evidence type="ECO:0000256" key="5">
    <source>
        <dbReference type="PROSITE-ProRule" id="PRU00723"/>
    </source>
</evidence>